<feature type="transmembrane region" description="Helical" evidence="1">
    <location>
        <begin position="54"/>
        <end position="78"/>
    </location>
</feature>
<dbReference type="Pfam" id="PF01757">
    <property type="entry name" value="Acyl_transf_3"/>
    <property type="match status" value="1"/>
</dbReference>
<dbReference type="Proteomes" id="UP000772618">
    <property type="component" value="Unassembled WGS sequence"/>
</dbReference>
<feature type="transmembrane region" description="Helical" evidence="1">
    <location>
        <begin position="247"/>
        <end position="266"/>
    </location>
</feature>
<gene>
    <name evidence="3" type="ORF">KK060_06470</name>
</gene>
<evidence type="ECO:0000313" key="3">
    <source>
        <dbReference type="EMBL" id="MBT1702915.1"/>
    </source>
</evidence>
<sequence>MAPIGNSIERRYDLAWLRFIAIVILLFFHTGMLFNPWNWHIKNSETSNSFTYWMIWLHFWRMPLLLFISGAGTYMALGKRITAQFVKERFTRLFIPLAFGIFVIVPPQIYFEHISEYKNYTDFYPTIFRFIPYPQGSFSWHHLWFVAYLFVYSLISIPFLIFLRSEKSFRFRGIISKALSNPVAILFVPAIFILITQIILRPYFPEETHALLDDWGFFTFYFCFFLFGMLCYSNSLLWEAIGRHRNYLLVATILSLIPFYITYFHFREIITLPWDNNTVETIFDVTAIFVSWFCVITVIAFGQHYLNKPHPWLKHFNEGLYPFYILHQTLIIVIGYYVCQLPWSIGIKFWTVSLLTLLSCLLIYFALIRPFTLMRIFFGMKPLKKKESEPVHQALAN</sequence>
<keyword evidence="4" id="KW-1185">Reference proteome</keyword>
<dbReference type="GO" id="GO:0016746">
    <property type="term" value="F:acyltransferase activity"/>
    <property type="evidence" value="ECO:0007669"/>
    <property type="project" value="UniProtKB-KW"/>
</dbReference>
<feature type="domain" description="Acyltransferase 3" evidence="2">
    <location>
        <begin position="12"/>
        <end position="365"/>
    </location>
</feature>
<dbReference type="EMBL" id="JAHESD010000010">
    <property type="protein sequence ID" value="MBT1702915.1"/>
    <property type="molecule type" value="Genomic_DNA"/>
</dbReference>
<feature type="transmembrane region" description="Helical" evidence="1">
    <location>
        <begin position="350"/>
        <end position="378"/>
    </location>
</feature>
<dbReference type="PANTHER" id="PTHR36927">
    <property type="entry name" value="BLR4337 PROTEIN"/>
    <property type="match status" value="1"/>
</dbReference>
<feature type="transmembrane region" description="Helical" evidence="1">
    <location>
        <begin position="12"/>
        <end position="34"/>
    </location>
</feature>
<evidence type="ECO:0000259" key="2">
    <source>
        <dbReference type="Pfam" id="PF01757"/>
    </source>
</evidence>
<feature type="transmembrane region" description="Helical" evidence="1">
    <location>
        <begin position="286"/>
        <end position="307"/>
    </location>
</feature>
<proteinExistence type="predicted"/>
<dbReference type="InterPro" id="IPR050623">
    <property type="entry name" value="Glucan_succinyl_AcylTrfase"/>
</dbReference>
<reference evidence="3 4" key="1">
    <citation type="submission" date="2021-05" db="EMBL/GenBank/DDBJ databases">
        <title>A Polyphasic approach of four new species of the genus Ohtaekwangia: Ohtaekwangia histidinii sp. nov., Ohtaekwangia cretensis sp. nov., Ohtaekwangia indiensis sp. nov., Ohtaekwangia reichenbachii sp. nov. from diverse environment.</title>
        <authorList>
            <person name="Octaviana S."/>
        </authorList>
    </citation>
    <scope>NUCLEOTIDE SEQUENCE [LARGE SCALE GENOMIC DNA]</scope>
    <source>
        <strain evidence="3 4">PWU20</strain>
    </source>
</reference>
<keyword evidence="1" id="KW-1133">Transmembrane helix</keyword>
<evidence type="ECO:0000256" key="1">
    <source>
        <dbReference type="SAM" id="Phobius"/>
    </source>
</evidence>
<dbReference type="InterPro" id="IPR002656">
    <property type="entry name" value="Acyl_transf_3_dom"/>
</dbReference>
<feature type="transmembrane region" description="Helical" evidence="1">
    <location>
        <begin position="319"/>
        <end position="338"/>
    </location>
</feature>
<protein>
    <submittedName>
        <fullName evidence="3">Acyltransferase family protein</fullName>
    </submittedName>
</protein>
<keyword evidence="1" id="KW-0472">Membrane</keyword>
<keyword evidence="3" id="KW-0808">Transferase</keyword>
<accession>A0ABS5VN80</accession>
<dbReference type="RefSeq" id="WP_254152885.1">
    <property type="nucleotide sequence ID" value="NZ_JAHESD010000010.1"/>
</dbReference>
<feature type="transmembrane region" description="Helical" evidence="1">
    <location>
        <begin position="215"/>
        <end position="235"/>
    </location>
</feature>
<organism evidence="3 4">
    <name type="scientific">Chryseosolibacter indicus</name>
    <dbReference type="NCBI Taxonomy" id="2782351"/>
    <lineage>
        <taxon>Bacteria</taxon>
        <taxon>Pseudomonadati</taxon>
        <taxon>Bacteroidota</taxon>
        <taxon>Cytophagia</taxon>
        <taxon>Cytophagales</taxon>
        <taxon>Chryseotaleaceae</taxon>
        <taxon>Chryseosolibacter</taxon>
    </lineage>
</organism>
<keyword evidence="3" id="KW-0012">Acyltransferase</keyword>
<keyword evidence="1" id="KW-0812">Transmembrane</keyword>
<feature type="transmembrane region" description="Helical" evidence="1">
    <location>
        <begin position="90"/>
        <end position="111"/>
    </location>
</feature>
<comment type="caution">
    <text evidence="3">The sequence shown here is derived from an EMBL/GenBank/DDBJ whole genome shotgun (WGS) entry which is preliminary data.</text>
</comment>
<feature type="transmembrane region" description="Helical" evidence="1">
    <location>
        <begin position="143"/>
        <end position="163"/>
    </location>
</feature>
<evidence type="ECO:0000313" key="4">
    <source>
        <dbReference type="Proteomes" id="UP000772618"/>
    </source>
</evidence>
<feature type="transmembrane region" description="Helical" evidence="1">
    <location>
        <begin position="183"/>
        <end position="203"/>
    </location>
</feature>
<dbReference type="PANTHER" id="PTHR36927:SF3">
    <property type="entry name" value="GLUCANS BIOSYNTHESIS PROTEIN C"/>
    <property type="match status" value="1"/>
</dbReference>
<name>A0ABS5VN80_9BACT</name>